<keyword evidence="5 7" id="KW-1133">Transmembrane helix</keyword>
<organism evidence="9 10">
    <name type="scientific">Halomonas piscis</name>
    <dbReference type="NCBI Taxonomy" id="3031727"/>
    <lineage>
        <taxon>Bacteria</taxon>
        <taxon>Pseudomonadati</taxon>
        <taxon>Pseudomonadota</taxon>
        <taxon>Gammaproteobacteria</taxon>
        <taxon>Oceanospirillales</taxon>
        <taxon>Halomonadaceae</taxon>
        <taxon>Halomonas</taxon>
    </lineage>
</organism>
<comment type="subcellular location">
    <subcellularLocation>
        <location evidence="7">Cell inner membrane</location>
        <topology evidence="7">Multi-pass membrane protein</topology>
    </subcellularLocation>
    <subcellularLocation>
        <location evidence="1">Cell membrane</location>
        <topology evidence="1">Multi-pass membrane protein</topology>
    </subcellularLocation>
</comment>
<dbReference type="EMBL" id="CP119391">
    <property type="protein sequence ID" value="WNK20993.1"/>
    <property type="molecule type" value="Genomic_DNA"/>
</dbReference>
<dbReference type="InterPro" id="IPR003416">
    <property type="entry name" value="MgtC/SapB/SrpB/YhiD_fam"/>
</dbReference>
<feature type="transmembrane region" description="Helical" evidence="7">
    <location>
        <begin position="6"/>
        <end position="25"/>
    </location>
</feature>
<feature type="transmembrane region" description="Helical" evidence="7">
    <location>
        <begin position="37"/>
        <end position="56"/>
    </location>
</feature>
<evidence type="ECO:0000313" key="9">
    <source>
        <dbReference type="EMBL" id="WNK20993.1"/>
    </source>
</evidence>
<protein>
    <recommendedName>
        <fullName evidence="7">Protein MgtC</fullName>
    </recommendedName>
</protein>
<evidence type="ECO:0000256" key="5">
    <source>
        <dbReference type="ARBA" id="ARBA00022989"/>
    </source>
</evidence>
<evidence type="ECO:0000256" key="6">
    <source>
        <dbReference type="ARBA" id="ARBA00023136"/>
    </source>
</evidence>
<dbReference type="Proteomes" id="UP001301869">
    <property type="component" value="Chromosome"/>
</dbReference>
<proteinExistence type="inferred from homology"/>
<reference evidence="9 10" key="1">
    <citation type="submission" date="2023-03" db="EMBL/GenBank/DDBJ databases">
        <title>Halomonas sp. nov., isolated from Korean tranditional fermented seafood 'Jeotgal'.</title>
        <authorList>
            <person name="Kim B."/>
            <person name="Shin N.-R."/>
        </authorList>
    </citation>
    <scope>NUCLEOTIDE SEQUENCE [LARGE SCALE GENOMIC DNA]</scope>
    <source>
        <strain evidence="9 10">SG2L-4</strain>
    </source>
</reference>
<comment type="similarity">
    <text evidence="2 7">Belongs to the MgtC/SapB family.</text>
</comment>
<dbReference type="Pfam" id="PF02308">
    <property type="entry name" value="MgtC"/>
    <property type="match status" value="1"/>
</dbReference>
<keyword evidence="4 7" id="KW-0812">Transmembrane</keyword>
<feature type="domain" description="MgtC/SapB/SrpB/YhiD N-terminal" evidence="8">
    <location>
        <begin position="12"/>
        <end position="144"/>
    </location>
</feature>
<keyword evidence="3" id="KW-1003">Cell membrane</keyword>
<dbReference type="InterPro" id="IPR049177">
    <property type="entry name" value="MgtC_SapB_SrpB_YhiD_N"/>
</dbReference>
<dbReference type="RefSeq" id="WP_311884889.1">
    <property type="nucleotide sequence ID" value="NZ_CP119391.1"/>
</dbReference>
<evidence type="ECO:0000313" key="10">
    <source>
        <dbReference type="Proteomes" id="UP001301869"/>
    </source>
</evidence>
<evidence type="ECO:0000256" key="7">
    <source>
        <dbReference type="RuleBase" id="RU365041"/>
    </source>
</evidence>
<evidence type="ECO:0000256" key="1">
    <source>
        <dbReference type="ARBA" id="ARBA00004651"/>
    </source>
</evidence>
<keyword evidence="10" id="KW-1185">Reference proteome</keyword>
<accession>A0ABY9Z2B7</accession>
<keyword evidence="7" id="KW-0997">Cell inner membrane</keyword>
<name>A0ABY9Z2B7_9GAMM</name>
<keyword evidence="6 7" id="KW-0472">Membrane</keyword>
<evidence type="ECO:0000256" key="2">
    <source>
        <dbReference type="ARBA" id="ARBA00009298"/>
    </source>
</evidence>
<evidence type="ECO:0000256" key="3">
    <source>
        <dbReference type="ARBA" id="ARBA00022475"/>
    </source>
</evidence>
<dbReference type="PANTHER" id="PTHR33778">
    <property type="entry name" value="PROTEIN MGTC"/>
    <property type="match status" value="1"/>
</dbReference>
<sequence length="231" mass="25040">MSDDTTTLLLYLGAAWLAGSLIGLERSFHGRPAGFRTHALVCAASALLMLLSTHQAQWLDPSLPMSSIRADPTRMSQDIMTGIGFLGAGVIFKEGLTVHGLTTAASIWMTSVLGILYGVGFLLPAVVATAATLLTLSLFRRVETLIPTELFADHELCYPIDAVADEDQVRALIARHGCKVKTMSYRLSENGQLFHYSMVLQTHGHKNLARLAATLRQSQTIVEYRLTPSGG</sequence>
<evidence type="ECO:0000259" key="8">
    <source>
        <dbReference type="Pfam" id="PF02308"/>
    </source>
</evidence>
<feature type="transmembrane region" description="Helical" evidence="7">
    <location>
        <begin position="115"/>
        <end position="139"/>
    </location>
</feature>
<gene>
    <name evidence="9" type="ORF">P1P91_04760</name>
</gene>
<dbReference type="PANTHER" id="PTHR33778:SF1">
    <property type="entry name" value="MAGNESIUM TRANSPORTER YHID-RELATED"/>
    <property type="match status" value="1"/>
</dbReference>
<dbReference type="PRINTS" id="PR01837">
    <property type="entry name" value="MGTCSAPBPROT"/>
</dbReference>
<evidence type="ECO:0000256" key="4">
    <source>
        <dbReference type="ARBA" id="ARBA00022692"/>
    </source>
</evidence>